<proteinExistence type="predicted"/>
<keyword evidence="3" id="KW-1185">Reference proteome</keyword>
<dbReference type="EMBL" id="CAXAMN010023384">
    <property type="protein sequence ID" value="CAK9077368.1"/>
    <property type="molecule type" value="Genomic_DNA"/>
</dbReference>
<comment type="caution">
    <text evidence="2">The sequence shown here is derived from an EMBL/GenBank/DDBJ whole genome shotgun (WGS) entry which is preliminary data.</text>
</comment>
<reference evidence="2 3" key="1">
    <citation type="submission" date="2024-02" db="EMBL/GenBank/DDBJ databases">
        <authorList>
            <person name="Chen Y."/>
            <person name="Shah S."/>
            <person name="Dougan E. K."/>
            <person name="Thang M."/>
            <person name="Chan C."/>
        </authorList>
    </citation>
    <scope>NUCLEOTIDE SEQUENCE [LARGE SCALE GENOMIC DNA]</scope>
</reference>
<evidence type="ECO:0000313" key="2">
    <source>
        <dbReference type="EMBL" id="CAK9077368.1"/>
    </source>
</evidence>
<feature type="chain" id="PRO_5047044533" evidence="1">
    <location>
        <begin position="33"/>
        <end position="210"/>
    </location>
</feature>
<keyword evidence="1" id="KW-0732">Signal</keyword>
<sequence>VPWGVRRACAPGVPCGAMWRLVWLLSCGLGGALRPAEPSRAGAALLTAGTASFPVPDGLLFDRLPMSQVEQALGRVAAHLKLIFLPELVTMMLFMLTLLCATACGKWLDEEPAEGPDGRRRRRRTFIIVEGNEVAYDSQVADFAIPVRRIRRAPSVRSTVRSQADRHFHVASDRVSINIFLLSCGELVGGTTSRNYPTDLQLAPGVTTFF</sequence>
<accession>A0ABP0PMV9</accession>
<name>A0ABP0PMV9_9DINO</name>
<feature type="non-terminal residue" evidence="2">
    <location>
        <position position="1"/>
    </location>
</feature>
<gene>
    <name evidence="2" type="ORF">CCMP2556_LOCUS38145</name>
</gene>
<evidence type="ECO:0000313" key="3">
    <source>
        <dbReference type="Proteomes" id="UP001642484"/>
    </source>
</evidence>
<evidence type="ECO:0000256" key="1">
    <source>
        <dbReference type="SAM" id="SignalP"/>
    </source>
</evidence>
<protein>
    <submittedName>
        <fullName evidence="2">Uncharacterized protein</fullName>
    </submittedName>
</protein>
<organism evidence="2 3">
    <name type="scientific">Durusdinium trenchii</name>
    <dbReference type="NCBI Taxonomy" id="1381693"/>
    <lineage>
        <taxon>Eukaryota</taxon>
        <taxon>Sar</taxon>
        <taxon>Alveolata</taxon>
        <taxon>Dinophyceae</taxon>
        <taxon>Suessiales</taxon>
        <taxon>Symbiodiniaceae</taxon>
        <taxon>Durusdinium</taxon>
    </lineage>
</organism>
<dbReference type="Proteomes" id="UP001642484">
    <property type="component" value="Unassembled WGS sequence"/>
</dbReference>
<feature type="signal peptide" evidence="1">
    <location>
        <begin position="1"/>
        <end position="32"/>
    </location>
</feature>